<evidence type="ECO:0000256" key="3">
    <source>
        <dbReference type="ARBA" id="ARBA00023242"/>
    </source>
</evidence>
<accession>W4JNJ9</accession>
<evidence type="ECO:0000256" key="1">
    <source>
        <dbReference type="ARBA" id="ARBA00004123"/>
    </source>
</evidence>
<reference evidence="5 6" key="1">
    <citation type="journal article" date="2012" name="New Phytol.">
        <title>Insight into trade-off between wood decay and parasitism from the genome of a fungal forest pathogen.</title>
        <authorList>
            <person name="Olson A."/>
            <person name="Aerts A."/>
            <person name="Asiegbu F."/>
            <person name="Belbahri L."/>
            <person name="Bouzid O."/>
            <person name="Broberg A."/>
            <person name="Canback B."/>
            <person name="Coutinho P.M."/>
            <person name="Cullen D."/>
            <person name="Dalman K."/>
            <person name="Deflorio G."/>
            <person name="van Diepen L.T."/>
            <person name="Dunand C."/>
            <person name="Duplessis S."/>
            <person name="Durling M."/>
            <person name="Gonthier P."/>
            <person name="Grimwood J."/>
            <person name="Fossdal C.G."/>
            <person name="Hansson D."/>
            <person name="Henrissat B."/>
            <person name="Hietala A."/>
            <person name="Himmelstrand K."/>
            <person name="Hoffmeister D."/>
            <person name="Hogberg N."/>
            <person name="James T.Y."/>
            <person name="Karlsson M."/>
            <person name="Kohler A."/>
            <person name="Kues U."/>
            <person name="Lee Y.H."/>
            <person name="Lin Y.C."/>
            <person name="Lind M."/>
            <person name="Lindquist E."/>
            <person name="Lombard V."/>
            <person name="Lucas S."/>
            <person name="Lunden K."/>
            <person name="Morin E."/>
            <person name="Murat C."/>
            <person name="Park J."/>
            <person name="Raffaello T."/>
            <person name="Rouze P."/>
            <person name="Salamov A."/>
            <person name="Schmutz J."/>
            <person name="Solheim H."/>
            <person name="Stahlberg J."/>
            <person name="Velez H."/>
            <person name="de Vries R.P."/>
            <person name="Wiebenga A."/>
            <person name="Woodward S."/>
            <person name="Yakovlev I."/>
            <person name="Garbelotto M."/>
            <person name="Martin F."/>
            <person name="Grigoriev I.V."/>
            <person name="Stenlid J."/>
        </authorList>
    </citation>
    <scope>NUCLEOTIDE SEQUENCE [LARGE SCALE GENOMIC DNA]</scope>
    <source>
        <strain evidence="5 6">TC 32-1</strain>
    </source>
</reference>
<evidence type="ECO:0000313" key="6">
    <source>
        <dbReference type="Proteomes" id="UP000030671"/>
    </source>
</evidence>
<dbReference type="Gene3D" id="3.30.1370.50">
    <property type="entry name" value="R3H-like domain"/>
    <property type="match status" value="1"/>
</dbReference>
<gene>
    <name evidence="5" type="ORF">HETIRDRAFT_330580</name>
</gene>
<comment type="subcellular location">
    <subcellularLocation>
        <location evidence="1">Nucleus</location>
    </subcellularLocation>
</comment>
<dbReference type="SUPFAM" id="SSF82708">
    <property type="entry name" value="R3H domain"/>
    <property type="match status" value="1"/>
</dbReference>
<dbReference type="PANTHER" id="PTHR14195">
    <property type="entry name" value="G PATCH DOMAIN CONTAINING PROTEIN 2"/>
    <property type="match status" value="1"/>
</dbReference>
<dbReference type="GO" id="GO:0005634">
    <property type="term" value="C:nucleus"/>
    <property type="evidence" value="ECO:0007669"/>
    <property type="project" value="UniProtKB-SubCell"/>
</dbReference>
<dbReference type="Proteomes" id="UP000030671">
    <property type="component" value="Unassembled WGS sequence"/>
</dbReference>
<feature type="domain" description="G-patch" evidence="4">
    <location>
        <begin position="106"/>
        <end position="151"/>
    </location>
</feature>
<dbReference type="InterPro" id="IPR036867">
    <property type="entry name" value="R3H_dom_sf"/>
</dbReference>
<dbReference type="STRING" id="747525.W4JNJ9"/>
<dbReference type="eggNOG" id="KOG0154">
    <property type="taxonomic scope" value="Eukaryota"/>
</dbReference>
<comment type="similarity">
    <text evidence="2">Belongs to the SPP2 family.</text>
</comment>
<dbReference type="OrthoDB" id="21470at2759"/>
<dbReference type="InterPro" id="IPR001374">
    <property type="entry name" value="R3H_dom"/>
</dbReference>
<dbReference type="InterPro" id="IPR000467">
    <property type="entry name" value="G_patch_dom"/>
</dbReference>
<dbReference type="Pfam" id="PF12656">
    <property type="entry name" value="G-patch_2"/>
    <property type="match status" value="1"/>
</dbReference>
<dbReference type="PROSITE" id="PS50174">
    <property type="entry name" value="G_PATCH"/>
    <property type="match status" value="1"/>
</dbReference>
<keyword evidence="3" id="KW-0539">Nucleus</keyword>
<dbReference type="HOGENOM" id="CLU_100286_1_0_1"/>
<evidence type="ECO:0000256" key="2">
    <source>
        <dbReference type="ARBA" id="ARBA00008576"/>
    </source>
</evidence>
<proteinExistence type="inferred from homology"/>
<dbReference type="EMBL" id="KI925466">
    <property type="protein sequence ID" value="ETW75118.1"/>
    <property type="molecule type" value="Genomic_DNA"/>
</dbReference>
<sequence length="151" mass="16595">MISLEQQIRRFLADIGGRTTMALPPMQKDARKRVHNLAMAFNLKSQSKGKNDMRYTTLIKTTKSGFVVDEKKVRWIVSRERVNITRGPVRPKDGEVIGKAAPKIGESNVGFQMLAAMGWSEGDRIGVTGGLEVPLTAIIKTTKLGLGATRS</sequence>
<dbReference type="Pfam" id="PF01424">
    <property type="entry name" value="R3H"/>
    <property type="match status" value="1"/>
</dbReference>
<dbReference type="InParanoid" id="W4JNJ9"/>
<organism evidence="5 6">
    <name type="scientific">Heterobasidion irregulare (strain TC 32-1)</name>
    <dbReference type="NCBI Taxonomy" id="747525"/>
    <lineage>
        <taxon>Eukaryota</taxon>
        <taxon>Fungi</taxon>
        <taxon>Dikarya</taxon>
        <taxon>Basidiomycota</taxon>
        <taxon>Agaricomycotina</taxon>
        <taxon>Agaricomycetes</taxon>
        <taxon>Russulales</taxon>
        <taxon>Bondarzewiaceae</taxon>
        <taxon>Heterobasidion</taxon>
        <taxon>Heterobasidion annosum species complex</taxon>
    </lineage>
</organism>
<dbReference type="GO" id="GO:0003676">
    <property type="term" value="F:nucleic acid binding"/>
    <property type="evidence" value="ECO:0007669"/>
    <property type="project" value="InterPro"/>
</dbReference>
<protein>
    <recommendedName>
        <fullName evidence="4">G-patch domain-containing protein</fullName>
    </recommendedName>
</protein>
<dbReference type="KEGG" id="hir:HETIRDRAFT_330580"/>
<dbReference type="InterPro" id="IPR051189">
    <property type="entry name" value="Splicing_assoc_domain"/>
</dbReference>
<dbReference type="GeneID" id="20671589"/>
<dbReference type="SMART" id="SM00443">
    <property type="entry name" value="G_patch"/>
    <property type="match status" value="1"/>
</dbReference>
<evidence type="ECO:0000313" key="5">
    <source>
        <dbReference type="EMBL" id="ETW75118.1"/>
    </source>
</evidence>
<evidence type="ECO:0000259" key="4">
    <source>
        <dbReference type="PROSITE" id="PS50174"/>
    </source>
</evidence>
<dbReference type="RefSeq" id="XP_009552570.1">
    <property type="nucleotide sequence ID" value="XM_009554275.1"/>
</dbReference>
<keyword evidence="6" id="KW-1185">Reference proteome</keyword>
<dbReference type="InterPro" id="IPR026822">
    <property type="entry name" value="Spp2/MOS2_G-patch"/>
</dbReference>
<name>W4JNJ9_HETIT</name>
<dbReference type="AlphaFoldDB" id="W4JNJ9"/>